<dbReference type="Pfam" id="PF08939">
    <property type="entry name" value="Bles03"/>
    <property type="match status" value="1"/>
</dbReference>
<dbReference type="PANTHER" id="PTHR31977">
    <property type="entry name" value="UPF0696 PROTEIN C11ORF68"/>
    <property type="match status" value="1"/>
</dbReference>
<dbReference type="AlphaFoldDB" id="A0A8H5H4J1"/>
<keyword evidence="4" id="KW-1185">Reference proteome</keyword>
<feature type="compositionally biased region" description="Polar residues" evidence="2">
    <location>
        <begin position="1"/>
        <end position="11"/>
    </location>
</feature>
<dbReference type="SUPFAM" id="SSF55418">
    <property type="entry name" value="eIF4e-like"/>
    <property type="match status" value="1"/>
</dbReference>
<gene>
    <name evidence="3" type="ORF">D9615_007814</name>
</gene>
<protein>
    <recommendedName>
        <fullName evidence="5">HNH nuclease domain-containing protein</fullName>
    </recommendedName>
</protein>
<evidence type="ECO:0008006" key="5">
    <source>
        <dbReference type="Google" id="ProtNLM"/>
    </source>
</evidence>
<accession>A0A8H5H4J1</accession>
<evidence type="ECO:0000256" key="1">
    <source>
        <dbReference type="ARBA" id="ARBA00010568"/>
    </source>
</evidence>
<comment type="similarity">
    <text evidence="1">Belongs to the UPF0696 family.</text>
</comment>
<dbReference type="EMBL" id="JAACJP010000027">
    <property type="protein sequence ID" value="KAF5376653.1"/>
    <property type="molecule type" value="Genomic_DNA"/>
</dbReference>
<evidence type="ECO:0000313" key="4">
    <source>
        <dbReference type="Proteomes" id="UP000565441"/>
    </source>
</evidence>
<evidence type="ECO:0000256" key="2">
    <source>
        <dbReference type="SAM" id="MobiDB-lite"/>
    </source>
</evidence>
<organism evidence="3 4">
    <name type="scientific">Tricholomella constricta</name>
    <dbReference type="NCBI Taxonomy" id="117010"/>
    <lineage>
        <taxon>Eukaryota</taxon>
        <taxon>Fungi</taxon>
        <taxon>Dikarya</taxon>
        <taxon>Basidiomycota</taxon>
        <taxon>Agaricomycotina</taxon>
        <taxon>Agaricomycetes</taxon>
        <taxon>Agaricomycetidae</taxon>
        <taxon>Agaricales</taxon>
        <taxon>Tricholomatineae</taxon>
        <taxon>Lyophyllaceae</taxon>
        <taxon>Tricholomella</taxon>
    </lineage>
</organism>
<dbReference type="Proteomes" id="UP000565441">
    <property type="component" value="Unassembled WGS sequence"/>
</dbReference>
<reference evidence="3 4" key="1">
    <citation type="journal article" date="2020" name="ISME J.">
        <title>Uncovering the hidden diversity of litter-decomposition mechanisms in mushroom-forming fungi.</title>
        <authorList>
            <person name="Floudas D."/>
            <person name="Bentzer J."/>
            <person name="Ahren D."/>
            <person name="Johansson T."/>
            <person name="Persson P."/>
            <person name="Tunlid A."/>
        </authorList>
    </citation>
    <scope>NUCLEOTIDE SEQUENCE [LARGE SCALE GENOMIC DNA]</scope>
    <source>
        <strain evidence="3 4">CBS 661.87</strain>
    </source>
</reference>
<dbReference type="OrthoDB" id="10067381at2759"/>
<feature type="region of interest" description="Disordered" evidence="2">
    <location>
        <begin position="1"/>
        <end position="20"/>
    </location>
</feature>
<dbReference type="PANTHER" id="PTHR31977:SF1">
    <property type="entry name" value="UPF0696 PROTEIN C11ORF68"/>
    <property type="match status" value="1"/>
</dbReference>
<dbReference type="InterPro" id="IPR015034">
    <property type="entry name" value="Bles03"/>
</dbReference>
<comment type="caution">
    <text evidence="3">The sequence shown here is derived from an EMBL/GenBank/DDBJ whole genome shotgun (WGS) entry which is preliminary data.</text>
</comment>
<name>A0A8H5H4J1_9AGAR</name>
<evidence type="ECO:0000313" key="3">
    <source>
        <dbReference type="EMBL" id="KAF5376653.1"/>
    </source>
</evidence>
<dbReference type="InterPro" id="IPR023398">
    <property type="entry name" value="TIF_eIF4e-like"/>
</dbReference>
<dbReference type="Gene3D" id="3.30.760.10">
    <property type="entry name" value="RNA Cap, Translation Initiation Factor Eif4e"/>
    <property type="match status" value="1"/>
</dbReference>
<sequence>MNIESADSPSNATPSQPISTPIIPASQWDLHLAVTRTWGNRTLSVQSTEWRRLRSQVLIRDNGTCASCQYTSLHPMGRGMKIDHQDGDASNNDPLNLRVHCPPCEAIRHCGLHGRKGYLYLAKSDMEQVEIIRRTREMFEASGRMPRVREVEPQASPVDISIVDFANLLLETDWDDLQEKKKRFRGFFTPRAKELFSVTMAQGYGVFAPNLEHSCLRSRANRNEDGPSPADLQAMQILHLESSLPWIRFSPEVHETLPKFLDSWPPSSTKQSEVAWICVSNSRIHPTNQHPPDIPALCRAWDQLCTDNRASIPELDRLASQFRVLSGKWLIFVPTSSVDALWSRIARSTHAGTLGSSAKVSPYDDIDSSTRHLICVFTRDYKDQVEVNRVQFMRRTDGTLPPHVIMVDAYAAFFEYAFMSN</sequence>
<proteinExistence type="inferred from homology"/>